<accession>A0A2Z6DVH6</accession>
<dbReference type="Pfam" id="PF07075">
    <property type="entry name" value="NamZ_N"/>
    <property type="match status" value="1"/>
</dbReference>
<protein>
    <recommendedName>
        <fullName evidence="5">DUF1343 domain-containing protein</fullName>
    </recommendedName>
</protein>
<dbReference type="KEGG" id="htl:HPTL_0155"/>
<name>A0A2Z6DVH6_HYDTE</name>
<keyword evidence="4" id="KW-1185">Reference proteome</keyword>
<dbReference type="EMBL" id="AP018558">
    <property type="protein sequence ID" value="BBD76425.1"/>
    <property type="molecule type" value="Genomic_DNA"/>
</dbReference>
<dbReference type="InterPro" id="IPR048502">
    <property type="entry name" value="NamZ_N"/>
</dbReference>
<dbReference type="RefSeq" id="WP_119334268.1">
    <property type="nucleotide sequence ID" value="NZ_AP018558.1"/>
</dbReference>
<evidence type="ECO:0000259" key="2">
    <source>
        <dbReference type="Pfam" id="PF20732"/>
    </source>
</evidence>
<dbReference type="InterPro" id="IPR008302">
    <property type="entry name" value="NamZ"/>
</dbReference>
<dbReference type="Proteomes" id="UP000262004">
    <property type="component" value="Chromosome"/>
</dbReference>
<dbReference type="AlphaFoldDB" id="A0A2Z6DVH6"/>
<dbReference type="Pfam" id="PF20732">
    <property type="entry name" value="NamZ_C"/>
    <property type="match status" value="1"/>
</dbReference>
<reference evidence="3 4" key="1">
    <citation type="submission" date="2018-04" db="EMBL/GenBank/DDBJ databases">
        <title>Complete genome sequence of Hydrogenophilus thermoluteolus TH-1.</title>
        <authorList>
            <person name="Arai H."/>
        </authorList>
    </citation>
    <scope>NUCLEOTIDE SEQUENCE [LARGE SCALE GENOMIC DNA]</scope>
    <source>
        <strain evidence="3 4">TH-1</strain>
    </source>
</reference>
<dbReference type="InterPro" id="IPR048503">
    <property type="entry name" value="NamZ_C"/>
</dbReference>
<evidence type="ECO:0000313" key="4">
    <source>
        <dbReference type="Proteomes" id="UP000262004"/>
    </source>
</evidence>
<dbReference type="OrthoDB" id="5288433at2"/>
<evidence type="ECO:0000313" key="3">
    <source>
        <dbReference type="EMBL" id="BBD76425.1"/>
    </source>
</evidence>
<gene>
    <name evidence="3" type="ORF">HPTL_0155</name>
</gene>
<dbReference type="PANTHER" id="PTHR42915:SF1">
    <property type="entry name" value="PEPTIDOGLYCAN BETA-N-ACETYLMURAMIDASE NAMZ"/>
    <property type="match status" value="1"/>
</dbReference>
<sequence>MVRTGLDRLVTEPEWAQRLSGRRVMLLTHPAAVTGPAAPFPPLTHAATALAQWLPTVGARLTALFGPQHGVRGDKQDNMVFSADEIDPHLGIPAFSLYGERLKPTPEQLAHGDLLLVDLQDVGCRVYTYLTTLRYVLEAAAAVGLEVWVLDRPNPIGRWVEGLCSEPGWESFVAAGSCPMRHGLTLGEAAHWFVATRALDLPLTVVALAGWDPDAAPGYGWPLVTHVWIPPSPNAPTPWMARCYPGTVMVEGTTLSEGRGTTRPLECFGAPWLDPERLLAEMARLAPEWLAGCVLRPIWFEPTFHKHAGERCGGVMIHTEPPVFDPAHFRPWRLVALAFKAIRRLWPDAPLWRAFAYEFETERLAIDLINGGPRLREWVEDPSATPADLDALAAADVAQWHTARSAWQHRSG</sequence>
<dbReference type="Gene3D" id="3.40.50.12170">
    <property type="entry name" value="Uncharacterised protein PF07075, DUF1343"/>
    <property type="match status" value="1"/>
</dbReference>
<feature type="domain" description="Peptidoglycan beta-N-acetylmuramidase NamZ C-terminal" evidence="2">
    <location>
        <begin position="243"/>
        <end position="405"/>
    </location>
</feature>
<organism evidence="3 4">
    <name type="scientific">Hydrogenophilus thermoluteolus</name>
    <name type="common">Pseudomonas hydrogenothermophila</name>
    <dbReference type="NCBI Taxonomy" id="297"/>
    <lineage>
        <taxon>Bacteria</taxon>
        <taxon>Pseudomonadati</taxon>
        <taxon>Pseudomonadota</taxon>
        <taxon>Hydrogenophilia</taxon>
        <taxon>Hydrogenophilales</taxon>
        <taxon>Hydrogenophilaceae</taxon>
        <taxon>Hydrogenophilus</taxon>
    </lineage>
</organism>
<evidence type="ECO:0008006" key="5">
    <source>
        <dbReference type="Google" id="ProtNLM"/>
    </source>
</evidence>
<dbReference type="GO" id="GO:0033922">
    <property type="term" value="F:peptidoglycan beta-N-acetylmuramidase activity"/>
    <property type="evidence" value="ECO:0007669"/>
    <property type="project" value="InterPro"/>
</dbReference>
<dbReference type="PIRSF" id="PIRSF016719">
    <property type="entry name" value="UCP016719"/>
    <property type="match status" value="1"/>
</dbReference>
<feature type="domain" description="Peptidoglycan beta-N-acetylmuramidase NamZ N-terminal" evidence="1">
    <location>
        <begin position="25"/>
        <end position="237"/>
    </location>
</feature>
<evidence type="ECO:0000259" key="1">
    <source>
        <dbReference type="Pfam" id="PF07075"/>
    </source>
</evidence>
<dbReference type="Gene3D" id="3.90.1150.140">
    <property type="match status" value="1"/>
</dbReference>
<dbReference type="PANTHER" id="PTHR42915">
    <property type="entry name" value="HYPOTHETICAL 460 KDA PROTEIN IN FEUA-SIGW INTERGENIC REGION [PRECURSOR]"/>
    <property type="match status" value="1"/>
</dbReference>
<proteinExistence type="predicted"/>